<protein>
    <submittedName>
        <fullName evidence="8">Aldo/keto reductase</fullName>
    </submittedName>
</protein>
<evidence type="ECO:0000256" key="5">
    <source>
        <dbReference type="PIRSR" id="PIRSR000097-2"/>
    </source>
</evidence>
<dbReference type="Gene3D" id="3.20.20.100">
    <property type="entry name" value="NADP-dependent oxidoreductase domain"/>
    <property type="match status" value="1"/>
</dbReference>
<dbReference type="Pfam" id="PF00248">
    <property type="entry name" value="Aldo_ket_red"/>
    <property type="match status" value="1"/>
</dbReference>
<dbReference type="Proteomes" id="UP000184291">
    <property type="component" value="Unassembled WGS sequence"/>
</dbReference>
<evidence type="ECO:0000313" key="8">
    <source>
        <dbReference type="EMBL" id="SHE26381.1"/>
    </source>
</evidence>
<dbReference type="PRINTS" id="PR00069">
    <property type="entry name" value="ALDKETRDTASE"/>
</dbReference>
<keyword evidence="3" id="KW-0560">Oxidoreductase</keyword>
<accession>A0A1M4S2H5</accession>
<keyword evidence="9" id="KW-1185">Reference proteome</keyword>
<feature type="active site" description="Proton donor" evidence="4">
    <location>
        <position position="48"/>
    </location>
</feature>
<gene>
    <name evidence="8" type="ORF">ACGLYG10_2632</name>
</gene>
<proteinExistence type="inferred from homology"/>
<evidence type="ECO:0000256" key="2">
    <source>
        <dbReference type="ARBA" id="ARBA00022857"/>
    </source>
</evidence>
<feature type="binding site" evidence="5">
    <location>
        <position position="104"/>
    </location>
    <ligand>
        <name>substrate</name>
    </ligand>
</feature>
<evidence type="ECO:0000256" key="4">
    <source>
        <dbReference type="PIRSR" id="PIRSR000097-1"/>
    </source>
</evidence>
<evidence type="ECO:0000313" key="9">
    <source>
        <dbReference type="Proteomes" id="UP000184291"/>
    </source>
</evidence>
<comment type="similarity">
    <text evidence="1">Belongs to the aldo/keto reductase family.</text>
</comment>
<dbReference type="OrthoDB" id="9804790at2"/>
<dbReference type="PIRSF" id="PIRSF000097">
    <property type="entry name" value="AKR"/>
    <property type="match status" value="1"/>
</dbReference>
<organism evidence="8 9">
    <name type="scientific">Actinomyces glycerinitolerans</name>
    <dbReference type="NCBI Taxonomy" id="1892869"/>
    <lineage>
        <taxon>Bacteria</taxon>
        <taxon>Bacillati</taxon>
        <taxon>Actinomycetota</taxon>
        <taxon>Actinomycetes</taxon>
        <taxon>Actinomycetales</taxon>
        <taxon>Actinomycetaceae</taxon>
        <taxon>Actinomyces</taxon>
    </lineage>
</organism>
<reference evidence="9" key="1">
    <citation type="submission" date="2016-09" db="EMBL/GenBank/DDBJ databases">
        <authorList>
            <person name="Strepis N."/>
        </authorList>
    </citation>
    <scope>NUCLEOTIDE SEQUENCE [LARGE SCALE GENOMIC DNA]</scope>
</reference>
<evidence type="ECO:0000256" key="6">
    <source>
        <dbReference type="PIRSR" id="PIRSR000097-3"/>
    </source>
</evidence>
<evidence type="ECO:0000256" key="3">
    <source>
        <dbReference type="ARBA" id="ARBA00023002"/>
    </source>
</evidence>
<dbReference type="InterPro" id="IPR020471">
    <property type="entry name" value="AKR"/>
</dbReference>
<dbReference type="SUPFAM" id="SSF51430">
    <property type="entry name" value="NAD(P)-linked oxidoreductase"/>
    <property type="match status" value="1"/>
</dbReference>
<dbReference type="InterPro" id="IPR018170">
    <property type="entry name" value="Aldo/ket_reductase_CS"/>
</dbReference>
<dbReference type="AlphaFoldDB" id="A0A1M4S2H5"/>
<dbReference type="PANTHER" id="PTHR43827:SF3">
    <property type="entry name" value="NADP-DEPENDENT OXIDOREDUCTASE DOMAIN-CONTAINING PROTEIN"/>
    <property type="match status" value="1"/>
</dbReference>
<name>A0A1M4S2H5_9ACTO</name>
<dbReference type="EMBL" id="FQTT01000014">
    <property type="protein sequence ID" value="SHE26381.1"/>
    <property type="molecule type" value="Genomic_DNA"/>
</dbReference>
<feature type="domain" description="NADP-dependent oxidoreductase" evidence="7">
    <location>
        <begin position="24"/>
        <end position="253"/>
    </location>
</feature>
<sequence>MEYVELNNGVVMPVLGYGTYLTPRRVTQRHVADALDAGYRLIDTAQNYGNEREVGAAVRASGLGREEVFVTSKTQTSGYRSTRAGIEDSLAAAGLDYFDLMIIHWPNADSRGTYRALEEAYRTGQLRAIGLSNFNRKQVLEIIDTADVVPAVDQIETHLYWQQWGMHDFLTSHGIVHESWSPLGEGQSGMLRDPVLVRIGRTHGKSPAQVLLRFLTQNRIVSIPKSLNPEHIRENLNIFDFRLSDEELGAIRAQDAKRSQSGWPAAMSTEEHY</sequence>
<evidence type="ECO:0000259" key="7">
    <source>
        <dbReference type="Pfam" id="PF00248"/>
    </source>
</evidence>
<dbReference type="RefSeq" id="WP_073332859.1">
    <property type="nucleotide sequence ID" value="NZ_FQTT01000014.1"/>
</dbReference>
<dbReference type="PANTHER" id="PTHR43827">
    <property type="entry name" value="2,5-DIKETO-D-GLUCONIC ACID REDUCTASE"/>
    <property type="match status" value="1"/>
</dbReference>
<dbReference type="STRING" id="1892869.ACGLYG10_2632"/>
<keyword evidence="2" id="KW-0521">NADP</keyword>
<dbReference type="GO" id="GO:0016616">
    <property type="term" value="F:oxidoreductase activity, acting on the CH-OH group of donors, NAD or NADP as acceptor"/>
    <property type="evidence" value="ECO:0007669"/>
    <property type="project" value="UniProtKB-ARBA"/>
</dbReference>
<dbReference type="FunFam" id="3.20.20.100:FF:000002">
    <property type="entry name" value="2,5-diketo-D-gluconic acid reductase A"/>
    <property type="match status" value="1"/>
</dbReference>
<dbReference type="InterPro" id="IPR036812">
    <property type="entry name" value="NAD(P)_OxRdtase_dom_sf"/>
</dbReference>
<dbReference type="InterPro" id="IPR023210">
    <property type="entry name" value="NADP_OxRdtase_dom"/>
</dbReference>
<feature type="site" description="Lowers pKa of active site Tyr" evidence="6">
    <location>
        <position position="73"/>
    </location>
</feature>
<dbReference type="PROSITE" id="PS00798">
    <property type="entry name" value="ALDOKETO_REDUCTASE_1"/>
    <property type="match status" value="1"/>
</dbReference>
<evidence type="ECO:0000256" key="1">
    <source>
        <dbReference type="ARBA" id="ARBA00007905"/>
    </source>
</evidence>